<dbReference type="GO" id="GO:0004016">
    <property type="term" value="F:adenylate cyclase activity"/>
    <property type="evidence" value="ECO:0007669"/>
    <property type="project" value="UniProtKB-ARBA"/>
</dbReference>
<dbReference type="PROSITE" id="PS50125">
    <property type="entry name" value="GUANYLATE_CYCLASE_2"/>
    <property type="match status" value="1"/>
</dbReference>
<evidence type="ECO:0000313" key="3">
    <source>
        <dbReference type="Proteomes" id="UP000722750"/>
    </source>
</evidence>
<dbReference type="InterPro" id="IPR001054">
    <property type="entry name" value="A/G_cyclase"/>
</dbReference>
<gene>
    <name evidence="2" type="ORF">MAG551_01286</name>
</gene>
<dbReference type="InterPro" id="IPR029787">
    <property type="entry name" value="Nucleotide_cyclase"/>
</dbReference>
<name>A0A941W2Z4_9BACT</name>
<organism evidence="2 3">
    <name type="scientific">Candidatus Scalindua arabica</name>
    <dbReference type="NCBI Taxonomy" id="1127984"/>
    <lineage>
        <taxon>Bacteria</taxon>
        <taxon>Pseudomonadati</taxon>
        <taxon>Planctomycetota</taxon>
        <taxon>Candidatus Brocadiia</taxon>
        <taxon>Candidatus Brocadiales</taxon>
        <taxon>Candidatus Scalinduaceae</taxon>
        <taxon>Candidatus Scalindua</taxon>
    </lineage>
</organism>
<dbReference type="GO" id="GO:0009190">
    <property type="term" value="P:cyclic nucleotide biosynthetic process"/>
    <property type="evidence" value="ECO:0007669"/>
    <property type="project" value="InterPro"/>
</dbReference>
<dbReference type="AlphaFoldDB" id="A0A941W2Z4"/>
<comment type="caution">
    <text evidence="2">The sequence shown here is derived from an EMBL/GenBank/DDBJ whole genome shotgun (WGS) entry which is preliminary data.</text>
</comment>
<feature type="domain" description="Guanylate cyclase" evidence="1">
    <location>
        <begin position="131"/>
        <end position="245"/>
    </location>
</feature>
<sequence>MNRVRYELANIYLTEIKDDDRGIKLLQDVTEAGGEYESDSHYLIARHLLEIKDIDTAEKHVQKYSTVPCTDDRVRSRMYDLGNTCAEAGLKHQARGLFNKISASDSNFKDIKNRINTLTQSSGTGREIPEAVMVVDICESSRMMDLYGDGATYLIKNALEGIMFPIFKDKKSSFTKGIGDGFLVCFHNSKSALDAASQILESVHTYNSNVKDGPEIHLRFGLHFGEVRPDGDRHGTNVNIPFRVEGLKEDDLVVVKDGISREEFTSIDRIFITEALYNDVLKKGNYNICYLGLFELRNITGMHKIYQVMTGNEK</sequence>
<protein>
    <recommendedName>
        <fullName evidence="1">Guanylate cyclase domain-containing protein</fullName>
    </recommendedName>
</protein>
<dbReference type="SUPFAM" id="SSF55073">
    <property type="entry name" value="Nucleotide cyclase"/>
    <property type="match status" value="1"/>
</dbReference>
<accession>A0A941W2Z4</accession>
<evidence type="ECO:0000313" key="2">
    <source>
        <dbReference type="EMBL" id="MBS1258233.1"/>
    </source>
</evidence>
<dbReference type="EMBL" id="JAANXD010000055">
    <property type="protein sequence ID" value="MBS1258233.1"/>
    <property type="molecule type" value="Genomic_DNA"/>
</dbReference>
<dbReference type="CDD" id="cd07302">
    <property type="entry name" value="CHD"/>
    <property type="match status" value="1"/>
</dbReference>
<proteinExistence type="predicted"/>
<evidence type="ECO:0000259" key="1">
    <source>
        <dbReference type="PROSITE" id="PS50125"/>
    </source>
</evidence>
<reference evidence="2" key="1">
    <citation type="journal article" date="2021" name="ISME J.">
        <title>Fine-scale metabolic discontinuity in a stratified prokaryote microbiome of a Red Sea deep halocline.</title>
        <authorList>
            <person name="Michoud G."/>
            <person name="Ngugi D.K."/>
            <person name="Barozzi A."/>
            <person name="Merlino G."/>
            <person name="Calleja M.L."/>
            <person name="Delgado-Huertas A."/>
            <person name="Moran X.A.G."/>
            <person name="Daffonchio D."/>
        </authorList>
    </citation>
    <scope>NUCLEOTIDE SEQUENCE</scope>
    <source>
        <strain evidence="2">SuakinDeep_MAG55_1</strain>
    </source>
</reference>
<dbReference type="Gene3D" id="3.30.70.1230">
    <property type="entry name" value="Nucleotide cyclase"/>
    <property type="match status" value="1"/>
</dbReference>
<dbReference type="GO" id="GO:0035556">
    <property type="term" value="P:intracellular signal transduction"/>
    <property type="evidence" value="ECO:0007669"/>
    <property type="project" value="InterPro"/>
</dbReference>
<dbReference type="Proteomes" id="UP000722750">
    <property type="component" value="Unassembled WGS sequence"/>
</dbReference>